<reference evidence="1 2" key="1">
    <citation type="submission" date="2020-08" db="EMBL/GenBank/DDBJ databases">
        <authorList>
            <person name="Koutsovoulos G."/>
            <person name="Danchin GJ E."/>
        </authorList>
    </citation>
    <scope>NUCLEOTIDE SEQUENCE [LARGE SCALE GENOMIC DNA]</scope>
</reference>
<comment type="caution">
    <text evidence="1">The sequence shown here is derived from an EMBL/GenBank/DDBJ whole genome shotgun (WGS) entry which is preliminary data.</text>
</comment>
<dbReference type="AlphaFoldDB" id="A0A6V7VNE1"/>
<dbReference type="Proteomes" id="UP000580250">
    <property type="component" value="Unassembled WGS sequence"/>
</dbReference>
<gene>
    <name evidence="1" type="ORF">MENT_LOCUS27814</name>
</gene>
<name>A0A6V7VNE1_MELEN</name>
<evidence type="ECO:0000313" key="2">
    <source>
        <dbReference type="Proteomes" id="UP000580250"/>
    </source>
</evidence>
<accession>A0A6V7VNE1</accession>
<protein>
    <submittedName>
        <fullName evidence="1">Uncharacterized protein</fullName>
    </submittedName>
</protein>
<sequence>MNTLNTFGNEELFLLSSYFPNPTPTNLERNIFIVWNLIKLIQHLIRLFIKFHGQNRNYYNDMLSNLYKKRHENL</sequence>
<proteinExistence type="predicted"/>
<organism evidence="1 2">
    <name type="scientific">Meloidogyne enterolobii</name>
    <name type="common">Root-knot nematode worm</name>
    <name type="synonym">Meloidogyne mayaguensis</name>
    <dbReference type="NCBI Taxonomy" id="390850"/>
    <lineage>
        <taxon>Eukaryota</taxon>
        <taxon>Metazoa</taxon>
        <taxon>Ecdysozoa</taxon>
        <taxon>Nematoda</taxon>
        <taxon>Chromadorea</taxon>
        <taxon>Rhabditida</taxon>
        <taxon>Tylenchina</taxon>
        <taxon>Tylenchomorpha</taxon>
        <taxon>Tylenchoidea</taxon>
        <taxon>Meloidogynidae</taxon>
        <taxon>Meloidogyninae</taxon>
        <taxon>Meloidogyne</taxon>
    </lineage>
</organism>
<evidence type="ECO:0000313" key="1">
    <source>
        <dbReference type="EMBL" id="CAD2176044.1"/>
    </source>
</evidence>
<dbReference type="EMBL" id="CAJEWN010000267">
    <property type="protein sequence ID" value="CAD2176044.1"/>
    <property type="molecule type" value="Genomic_DNA"/>
</dbReference>